<evidence type="ECO:0000259" key="1">
    <source>
        <dbReference type="PROSITE" id="PS50104"/>
    </source>
</evidence>
<evidence type="ECO:0000313" key="3">
    <source>
        <dbReference type="Proteomes" id="UP000216024"/>
    </source>
</evidence>
<dbReference type="Pfam" id="PF13676">
    <property type="entry name" value="TIR_2"/>
    <property type="match status" value="1"/>
</dbReference>
<dbReference type="OrthoDB" id="4772211at2"/>
<name>A0A267MCW8_9FIRM</name>
<sequence>MDTNTKIKLLKKLIDKSEMVKVEDSSDPNFKNWKNLVERTLVKVFGKKSTEYEHFGELEFYFPAMVFTSTSDYTSDHLSCFRRDFKILIDSINEYIDEFNEEVGSTYMTNVDDEKASNISKIFISHASKDSEIVEEVIEILETIGVESNQIFCTSFDGYGIGLGENFLDTIKSELSCDSLVLFVLSENFYKSPVCMCEMGASWVLSKEHIPIVVPPFSYEDIKGVFPLTQGFKLTDPLKLNSFKAKIEEVFKIDKPLSFSTWERKRDRICGRLGKLVK</sequence>
<dbReference type="InterPro" id="IPR035897">
    <property type="entry name" value="Toll_tir_struct_dom_sf"/>
</dbReference>
<dbReference type="SUPFAM" id="SSF52200">
    <property type="entry name" value="Toll/Interleukin receptor TIR domain"/>
    <property type="match status" value="1"/>
</dbReference>
<dbReference type="InterPro" id="IPR000157">
    <property type="entry name" value="TIR_dom"/>
</dbReference>
<evidence type="ECO:0000313" key="2">
    <source>
        <dbReference type="EMBL" id="PAB57396.1"/>
    </source>
</evidence>
<dbReference type="EMBL" id="NIBG01000026">
    <property type="protein sequence ID" value="PAB57396.1"/>
    <property type="molecule type" value="Genomic_DNA"/>
</dbReference>
<proteinExistence type="predicted"/>
<comment type="caution">
    <text evidence="2">The sequence shown here is derived from an EMBL/GenBank/DDBJ whole genome shotgun (WGS) entry which is preliminary data.</text>
</comment>
<dbReference type="PROSITE" id="PS50104">
    <property type="entry name" value="TIR"/>
    <property type="match status" value="1"/>
</dbReference>
<protein>
    <recommendedName>
        <fullName evidence="1">TIR domain-containing protein</fullName>
    </recommendedName>
</protein>
<dbReference type="GO" id="GO:0007165">
    <property type="term" value="P:signal transduction"/>
    <property type="evidence" value="ECO:0007669"/>
    <property type="project" value="InterPro"/>
</dbReference>
<organism evidence="2 3">
    <name type="scientific">Anaeromicrobium sediminis</name>
    <dbReference type="NCBI Taxonomy" id="1478221"/>
    <lineage>
        <taxon>Bacteria</taxon>
        <taxon>Bacillati</taxon>
        <taxon>Bacillota</taxon>
        <taxon>Clostridia</taxon>
        <taxon>Peptostreptococcales</taxon>
        <taxon>Thermotaleaceae</taxon>
        <taxon>Anaeromicrobium</taxon>
    </lineage>
</organism>
<feature type="domain" description="TIR" evidence="1">
    <location>
        <begin position="118"/>
        <end position="251"/>
    </location>
</feature>
<dbReference type="AlphaFoldDB" id="A0A267MCW8"/>
<keyword evidence="3" id="KW-1185">Reference proteome</keyword>
<reference evidence="2 3" key="1">
    <citation type="submission" date="2017-06" db="EMBL/GenBank/DDBJ databases">
        <title>Draft genome sequence of anaerobic fermentative bacterium Anaeromicrobium sediminis DY2726D isolated from West Pacific Ocean sediments.</title>
        <authorList>
            <person name="Zeng X."/>
        </authorList>
    </citation>
    <scope>NUCLEOTIDE SEQUENCE [LARGE SCALE GENOMIC DNA]</scope>
    <source>
        <strain evidence="2 3">DY2726D</strain>
    </source>
</reference>
<accession>A0A267MCW8</accession>
<dbReference type="RefSeq" id="WP_095135365.1">
    <property type="nucleotide sequence ID" value="NZ_NIBG01000026.1"/>
</dbReference>
<dbReference type="Proteomes" id="UP000216024">
    <property type="component" value="Unassembled WGS sequence"/>
</dbReference>
<dbReference type="Gene3D" id="3.40.50.10140">
    <property type="entry name" value="Toll/interleukin-1 receptor homology (TIR) domain"/>
    <property type="match status" value="1"/>
</dbReference>
<gene>
    <name evidence="2" type="ORF">CCE28_19060</name>
</gene>